<feature type="transmembrane region" description="Helical" evidence="1">
    <location>
        <begin position="229"/>
        <end position="249"/>
    </location>
</feature>
<feature type="transmembrane region" description="Helical" evidence="1">
    <location>
        <begin position="136"/>
        <end position="169"/>
    </location>
</feature>
<feature type="transmembrane region" description="Helical" evidence="1">
    <location>
        <begin position="176"/>
        <end position="198"/>
    </location>
</feature>
<dbReference type="EMBL" id="LAVO01000012">
    <property type="protein sequence ID" value="KOS10254.1"/>
    <property type="molecule type" value="Genomic_DNA"/>
</dbReference>
<evidence type="ECO:0000256" key="1">
    <source>
        <dbReference type="SAM" id="Phobius"/>
    </source>
</evidence>
<gene>
    <name evidence="3" type="ORF">XI38_12100</name>
</gene>
<dbReference type="PATRIC" id="fig|84292.3.peg.2458"/>
<organism evidence="3 4">
    <name type="scientific">Microbacterium aurantiacum</name>
    <dbReference type="NCBI Taxonomy" id="162393"/>
    <lineage>
        <taxon>Bacteria</taxon>
        <taxon>Bacillati</taxon>
        <taxon>Actinomycetota</taxon>
        <taxon>Actinomycetes</taxon>
        <taxon>Micrococcales</taxon>
        <taxon>Microbacteriaceae</taxon>
        <taxon>Microbacterium</taxon>
    </lineage>
</organism>
<feature type="domain" description="CAAX prenyl protease 2/Lysostaphin resistance protein A-like" evidence="2">
    <location>
        <begin position="137"/>
        <end position="238"/>
    </location>
</feature>
<feature type="transmembrane region" description="Helical" evidence="1">
    <location>
        <begin position="94"/>
        <end position="116"/>
    </location>
</feature>
<dbReference type="Pfam" id="PF02517">
    <property type="entry name" value="Rce1-like"/>
    <property type="match status" value="1"/>
</dbReference>
<dbReference type="GO" id="GO:0080120">
    <property type="term" value="P:CAAX-box protein maturation"/>
    <property type="evidence" value="ECO:0007669"/>
    <property type="project" value="UniProtKB-ARBA"/>
</dbReference>
<comment type="caution">
    <text evidence="3">The sequence shown here is derived from an EMBL/GenBank/DDBJ whole genome shotgun (WGS) entry which is preliminary data.</text>
</comment>
<evidence type="ECO:0000313" key="3">
    <source>
        <dbReference type="EMBL" id="KOS10254.1"/>
    </source>
</evidence>
<evidence type="ECO:0000313" key="4">
    <source>
        <dbReference type="Proteomes" id="UP000037737"/>
    </source>
</evidence>
<evidence type="ECO:0000259" key="2">
    <source>
        <dbReference type="Pfam" id="PF02517"/>
    </source>
</evidence>
<feature type="transmembrane region" description="Helical" evidence="1">
    <location>
        <begin position="36"/>
        <end position="57"/>
    </location>
</feature>
<accession>A0A0M8MM47</accession>
<dbReference type="Proteomes" id="UP000037737">
    <property type="component" value="Unassembled WGS sequence"/>
</dbReference>
<name>A0A0M8MM47_9MICO</name>
<keyword evidence="1" id="KW-0472">Membrane</keyword>
<keyword evidence="1" id="KW-0812">Transmembrane</keyword>
<dbReference type="InterPro" id="IPR003675">
    <property type="entry name" value="Rce1/LyrA-like_dom"/>
</dbReference>
<keyword evidence="1" id="KW-1133">Transmembrane helix</keyword>
<dbReference type="GO" id="GO:0004175">
    <property type="term" value="F:endopeptidase activity"/>
    <property type="evidence" value="ECO:0007669"/>
    <property type="project" value="UniProtKB-ARBA"/>
</dbReference>
<proteinExistence type="predicted"/>
<dbReference type="AlphaFoldDB" id="A0A0M8MM47"/>
<feature type="transmembrane region" description="Helical" evidence="1">
    <location>
        <begin position="63"/>
        <end position="82"/>
    </location>
</feature>
<sequence>MDAETDDGASRSRRRRVRRNDWRQGGSTVARWREGLLAIALFSLGAGLLGSAAIGVVLPGAAVLAAVVLWIALAVPIVWGFARSRPAGLLRFRAVDLLFGVVLGVLIRFVQGGVAASGGDTAFPSYAVFDGQLPSTWLIVDGFGAVLIAPVLEEFFFHGVLLVALYTVLRRPVGKLAAGIGALLVTTGAFVLVHGLAGTLGVDAIVGLVLVAGVGGALVLLTGRIWAAVLLHITYNAVFVALALVGTLFG</sequence>
<feature type="transmembrane region" description="Helical" evidence="1">
    <location>
        <begin position="204"/>
        <end position="222"/>
    </location>
</feature>
<keyword evidence="4" id="KW-1185">Reference proteome</keyword>
<reference evidence="3" key="1">
    <citation type="submission" date="2015-04" db="EMBL/GenBank/DDBJ databases">
        <title>Complete genome sequence of Microbacterium chocolatum SIT 101, a bacterium enantioselectively hydrolyzing mesomeric diesters.</title>
        <authorList>
            <person name="Li X."/>
            <person name="Xu Y."/>
        </authorList>
    </citation>
    <scope>NUCLEOTIDE SEQUENCE [LARGE SCALE GENOMIC DNA]</scope>
    <source>
        <strain evidence="3">SIT 101</strain>
    </source>
</reference>
<protein>
    <recommendedName>
        <fullName evidence="2">CAAX prenyl protease 2/Lysostaphin resistance protein A-like domain-containing protein</fullName>
    </recommendedName>
</protein>